<dbReference type="CTD" id="9824374"/>
<sequence>MSYQLTFEPDYQKTVLYHRQLKAEHPEAASELVTSCDRQFILTGDKVTLPPASHPNSNKALVNFFNTVLMQKFVKEPVFVYAAELFDELYENKFAMETVTKNDYTKLFYKLFKVNDLVLLQKKIILFPINYGYTWHLVAINQPLKSTVEGENCDVYLVSAHRVVPQFSLAKVITKYLEMAFSVMNETVIKENFKFHEMVLEDCANQPQVLCCVYTELAFKIYECKKEMSLYFSGIKPDVQQMKFNHYIFARYMQTMLNCFAVEHNEFGQIPHFNVITLEDEDLVWVEKTDLDRILNPNRQLRTVRPLRQFAPKREPISEWVANREAARKAEEPTSTSDL</sequence>
<dbReference type="Proteomes" id="UP000008281">
    <property type="component" value="Unassembled WGS sequence"/>
</dbReference>
<dbReference type="GeneID" id="9824374"/>
<keyword evidence="2" id="KW-1185">Reference proteome</keyword>
<protein>
    <submittedName>
        <fullName evidence="1">Uncharacterized protein</fullName>
    </submittedName>
</protein>
<dbReference type="OrthoDB" id="5778116at2759"/>
<dbReference type="OMA" id="YTWHLVA"/>
<dbReference type="KEGG" id="crq:GCK72_023977"/>
<accession>E3LD02</accession>
<dbReference type="EMBL" id="DS268407">
    <property type="protein sequence ID" value="EFO83032.1"/>
    <property type="molecule type" value="Genomic_DNA"/>
</dbReference>
<reference evidence="1" key="1">
    <citation type="submission" date="2007-07" db="EMBL/GenBank/DDBJ databases">
        <title>PCAP assembly of the Caenorhabditis remanei genome.</title>
        <authorList>
            <consortium name="The Caenorhabditis remanei Sequencing Consortium"/>
            <person name="Wilson R.K."/>
        </authorList>
    </citation>
    <scope>NUCLEOTIDE SEQUENCE [LARGE SCALE GENOMIC DNA]</scope>
    <source>
        <strain evidence="1">PB4641</strain>
    </source>
</reference>
<evidence type="ECO:0000313" key="2">
    <source>
        <dbReference type="Proteomes" id="UP000008281"/>
    </source>
</evidence>
<dbReference type="AlphaFoldDB" id="E3LD02"/>
<evidence type="ECO:0000313" key="1">
    <source>
        <dbReference type="EMBL" id="EFO83032.1"/>
    </source>
</evidence>
<dbReference type="Gene3D" id="3.40.395.10">
    <property type="entry name" value="Adenoviral Proteinase, Chain A"/>
    <property type="match status" value="1"/>
</dbReference>
<name>E3LD02_CAERE</name>
<gene>
    <name evidence="1" type="ORF">CRE_00942</name>
</gene>
<organism evidence="2">
    <name type="scientific">Caenorhabditis remanei</name>
    <name type="common">Caenorhabditis vulgaris</name>
    <dbReference type="NCBI Taxonomy" id="31234"/>
    <lineage>
        <taxon>Eukaryota</taxon>
        <taxon>Metazoa</taxon>
        <taxon>Ecdysozoa</taxon>
        <taxon>Nematoda</taxon>
        <taxon>Chromadorea</taxon>
        <taxon>Rhabditida</taxon>
        <taxon>Rhabditina</taxon>
        <taxon>Rhabditomorpha</taxon>
        <taxon>Rhabditoidea</taxon>
        <taxon>Rhabditidae</taxon>
        <taxon>Peloderinae</taxon>
        <taxon>Caenorhabditis</taxon>
    </lineage>
</organism>
<dbReference type="RefSeq" id="XP_003118434.2">
    <property type="nucleotide sequence ID" value="XM_003118386.2"/>
</dbReference>
<proteinExistence type="predicted"/>
<dbReference type="eggNOG" id="ENOG502THYK">
    <property type="taxonomic scope" value="Eukaryota"/>
</dbReference>
<dbReference type="HOGENOM" id="CLU_819494_0_0_1"/>